<keyword evidence="1" id="KW-0812">Transmembrane</keyword>
<protein>
    <submittedName>
        <fullName evidence="2">Uncharacterized protein</fullName>
    </submittedName>
</protein>
<name>A0A0G1K1A5_9BACT</name>
<gene>
    <name evidence="2" type="ORF">UW30_C0006G0001</name>
</gene>
<proteinExistence type="predicted"/>
<feature type="transmembrane region" description="Helical" evidence="1">
    <location>
        <begin position="7"/>
        <end position="24"/>
    </location>
</feature>
<organism evidence="2 3">
    <name type="scientific">Candidatus Giovannonibacteria bacterium GW2011_GWA2_44_13b</name>
    <dbReference type="NCBI Taxonomy" id="1618647"/>
    <lineage>
        <taxon>Bacteria</taxon>
        <taxon>Candidatus Giovannoniibacteriota</taxon>
    </lineage>
</organism>
<feature type="transmembrane region" description="Helical" evidence="1">
    <location>
        <begin position="30"/>
        <end position="50"/>
    </location>
</feature>
<evidence type="ECO:0000313" key="2">
    <source>
        <dbReference type="EMBL" id="KKT41574.1"/>
    </source>
</evidence>
<keyword evidence="1" id="KW-0472">Membrane</keyword>
<evidence type="ECO:0000313" key="3">
    <source>
        <dbReference type="Proteomes" id="UP000034736"/>
    </source>
</evidence>
<dbReference type="Proteomes" id="UP000034736">
    <property type="component" value="Unassembled WGS sequence"/>
</dbReference>
<evidence type="ECO:0000256" key="1">
    <source>
        <dbReference type="SAM" id="Phobius"/>
    </source>
</evidence>
<dbReference type="AlphaFoldDB" id="A0A0G1K1A5"/>
<dbReference type="STRING" id="1618647.UW30_C0006G0001"/>
<keyword evidence="1" id="KW-1133">Transmembrane helix</keyword>
<accession>A0A0G1K1A5</accession>
<reference evidence="2 3" key="1">
    <citation type="journal article" date="2015" name="Nature">
        <title>rRNA introns, odd ribosomes, and small enigmatic genomes across a large radiation of phyla.</title>
        <authorList>
            <person name="Brown C.T."/>
            <person name="Hug L.A."/>
            <person name="Thomas B.C."/>
            <person name="Sharon I."/>
            <person name="Castelle C.J."/>
            <person name="Singh A."/>
            <person name="Wilkins M.J."/>
            <person name="Williams K.H."/>
            <person name="Banfield J.F."/>
        </authorList>
    </citation>
    <scope>NUCLEOTIDE SEQUENCE [LARGE SCALE GENOMIC DNA]</scope>
</reference>
<dbReference type="EMBL" id="LCHU01000006">
    <property type="protein sequence ID" value="KKT41574.1"/>
    <property type="molecule type" value="Genomic_DNA"/>
</dbReference>
<comment type="caution">
    <text evidence="2">The sequence shown here is derived from an EMBL/GenBank/DDBJ whole genome shotgun (WGS) entry which is preliminary data.</text>
</comment>
<sequence length="52" mass="5159">MKNGGKAVATLAVWAGIVALSYMFNSFGILDGAGAFGLVGAGLLGTGIIWNS</sequence>